<feature type="chain" id="PRO_5019440724" evidence="5">
    <location>
        <begin position="25"/>
        <end position="335"/>
    </location>
</feature>
<organism evidence="7 8">
    <name type="scientific">Salinisphaera japonica YTM-1</name>
    <dbReference type="NCBI Taxonomy" id="1209778"/>
    <lineage>
        <taxon>Bacteria</taxon>
        <taxon>Pseudomonadati</taxon>
        <taxon>Pseudomonadota</taxon>
        <taxon>Gammaproteobacteria</taxon>
        <taxon>Salinisphaerales</taxon>
        <taxon>Salinisphaeraceae</taxon>
        <taxon>Salinisphaera</taxon>
    </lineage>
</organism>
<name>A0A423PZ09_9GAMM</name>
<dbReference type="PANTHER" id="PTHR42987:SF6">
    <property type="entry name" value="PROTEINASE IV"/>
    <property type="match status" value="1"/>
</dbReference>
<evidence type="ECO:0000313" key="7">
    <source>
        <dbReference type="EMBL" id="ROO30867.1"/>
    </source>
</evidence>
<feature type="signal peptide" evidence="5">
    <location>
        <begin position="1"/>
        <end position="24"/>
    </location>
</feature>
<proteinExistence type="inferred from homology"/>
<accession>A0A423PZ09</accession>
<dbReference type="EMBL" id="AYKG01000009">
    <property type="protein sequence ID" value="ROO30867.1"/>
    <property type="molecule type" value="Genomic_DNA"/>
</dbReference>
<dbReference type="RefSeq" id="WP_123657389.1">
    <property type="nucleotide sequence ID" value="NZ_AYKG01000009.1"/>
</dbReference>
<evidence type="ECO:0000313" key="8">
    <source>
        <dbReference type="Proteomes" id="UP000285310"/>
    </source>
</evidence>
<evidence type="ECO:0000256" key="2">
    <source>
        <dbReference type="ARBA" id="ARBA00022670"/>
    </source>
</evidence>
<evidence type="ECO:0000256" key="4">
    <source>
        <dbReference type="ARBA" id="ARBA00022825"/>
    </source>
</evidence>
<keyword evidence="3" id="KW-0378">Hydrolase</keyword>
<dbReference type="Gene3D" id="3.90.226.10">
    <property type="entry name" value="2-enoyl-CoA Hydratase, Chain A, domain 1"/>
    <property type="match status" value="1"/>
</dbReference>
<dbReference type="Gene3D" id="6.20.330.10">
    <property type="match status" value="1"/>
</dbReference>
<evidence type="ECO:0000256" key="3">
    <source>
        <dbReference type="ARBA" id="ARBA00022801"/>
    </source>
</evidence>
<dbReference type="SUPFAM" id="SSF52096">
    <property type="entry name" value="ClpP/crotonase"/>
    <property type="match status" value="1"/>
</dbReference>
<evidence type="ECO:0000256" key="5">
    <source>
        <dbReference type="SAM" id="SignalP"/>
    </source>
</evidence>
<dbReference type="InParanoid" id="A0A423PZ09"/>
<keyword evidence="4" id="KW-0720">Serine protease</keyword>
<dbReference type="Pfam" id="PF01343">
    <property type="entry name" value="Peptidase_S49"/>
    <property type="match status" value="1"/>
</dbReference>
<dbReference type="NCBIfam" id="TIGR00706">
    <property type="entry name" value="SppA_dom"/>
    <property type="match status" value="1"/>
</dbReference>
<keyword evidence="2" id="KW-0645">Protease</keyword>
<dbReference type="AlphaFoldDB" id="A0A423PZ09"/>
<comment type="similarity">
    <text evidence="1">Belongs to the peptidase S49 family.</text>
</comment>
<dbReference type="InterPro" id="IPR004635">
    <property type="entry name" value="Pept_S49_SppA"/>
</dbReference>
<dbReference type="InterPro" id="IPR029045">
    <property type="entry name" value="ClpP/crotonase-like_dom_sf"/>
</dbReference>
<feature type="domain" description="Peptidase S49" evidence="6">
    <location>
        <begin position="127"/>
        <end position="275"/>
    </location>
</feature>
<dbReference type="PANTHER" id="PTHR42987">
    <property type="entry name" value="PEPTIDASE S49"/>
    <property type="match status" value="1"/>
</dbReference>
<evidence type="ECO:0000256" key="1">
    <source>
        <dbReference type="ARBA" id="ARBA00008683"/>
    </source>
</evidence>
<dbReference type="InterPro" id="IPR047272">
    <property type="entry name" value="S49_SppA_C"/>
</dbReference>
<dbReference type="Proteomes" id="UP000285310">
    <property type="component" value="Unassembled WGS sequence"/>
</dbReference>
<keyword evidence="8" id="KW-1185">Reference proteome</keyword>
<comment type="caution">
    <text evidence="7">The sequence shown here is derived from an EMBL/GenBank/DDBJ whole genome shotgun (WGS) entry which is preliminary data.</text>
</comment>
<evidence type="ECO:0000259" key="6">
    <source>
        <dbReference type="Pfam" id="PF01343"/>
    </source>
</evidence>
<dbReference type="GO" id="GO:0008236">
    <property type="term" value="F:serine-type peptidase activity"/>
    <property type="evidence" value="ECO:0007669"/>
    <property type="project" value="UniProtKB-KW"/>
</dbReference>
<reference evidence="7 8" key="1">
    <citation type="submission" date="2013-10" db="EMBL/GenBank/DDBJ databases">
        <title>Salinisphaera japonica YTM-1 Genome Sequencing.</title>
        <authorList>
            <person name="Lai Q."/>
            <person name="Li C."/>
            <person name="Shao Z."/>
        </authorList>
    </citation>
    <scope>NUCLEOTIDE SEQUENCE [LARGE SCALE GENOMIC DNA]</scope>
    <source>
        <strain evidence="7 8">YTM-1</strain>
    </source>
</reference>
<dbReference type="CDD" id="cd07023">
    <property type="entry name" value="S49_Sppa_N_C"/>
    <property type="match status" value="1"/>
</dbReference>
<dbReference type="GO" id="GO:0006508">
    <property type="term" value="P:proteolysis"/>
    <property type="evidence" value="ECO:0007669"/>
    <property type="project" value="UniProtKB-KW"/>
</dbReference>
<sequence length="335" mass="35006">MSAYRIQRRLLAFTVALAVVSALAGCITVNAPLSSAGDPGLHETTISGGGADKILWLPVTGFIASHPQSSAFGLVHNDSALTQIERSLDKAADDDAIKAVILRIDSPGGTVAASDEIYHRITAFHQATGKPVIASLGGVAASGGYYIAMAADEVIAQPTTITGSIGVIIVNVNAAGLLDKLGLRDASVTSGVHKDLLSPLRPPRPDEQAIVDDVVDALFQRFVGVVRTSRGARLDRDQLATITDGRIFSATAAQRLGLVDAIAHRDEVVTRAERRIGASDARLVRYYRGKRAPDTLSAGAAAGTHGASASLVSQLAESTLTDATTPLYLWRGLAR</sequence>
<dbReference type="OrthoDB" id="9764363at2"/>
<dbReference type="InterPro" id="IPR002142">
    <property type="entry name" value="Peptidase_S49"/>
</dbReference>
<dbReference type="PROSITE" id="PS51257">
    <property type="entry name" value="PROKAR_LIPOPROTEIN"/>
    <property type="match status" value="1"/>
</dbReference>
<gene>
    <name evidence="7" type="ORF">SAJA_04235</name>
</gene>
<keyword evidence="5" id="KW-0732">Signal</keyword>
<protein>
    <submittedName>
        <fullName evidence="7">Signal peptidase</fullName>
    </submittedName>
</protein>